<sequence length="156" mass="18125">MELSQESKVWIYQSDREFTEAELQQLTALLTDFTSSWTAHNQELKASFKIAYNRFIILLVDETLTGASGCSIDKSVRLMKDIEQEFGINLFDRFNIAWKEEDMVKTADRATFENLVKNNSIHAQTTVFNNLVKTLGEFEASWETPLENSWHARFFL</sequence>
<gene>
    <name evidence="1" type="ORF">ACFSAH_02075</name>
</gene>
<keyword evidence="2" id="KW-1185">Reference proteome</keyword>
<dbReference type="Proteomes" id="UP001597118">
    <property type="component" value="Unassembled WGS sequence"/>
</dbReference>
<dbReference type="RefSeq" id="WP_379661027.1">
    <property type="nucleotide sequence ID" value="NZ_JBHUDG010000002.1"/>
</dbReference>
<evidence type="ECO:0000313" key="2">
    <source>
        <dbReference type="Proteomes" id="UP001597118"/>
    </source>
</evidence>
<name>A0ABW4I8V0_9SPHI</name>
<evidence type="ECO:0000313" key="1">
    <source>
        <dbReference type="EMBL" id="MFD1628643.1"/>
    </source>
</evidence>
<protein>
    <submittedName>
        <fullName evidence="1">ABC transporter ATPase</fullName>
    </submittedName>
</protein>
<proteinExistence type="predicted"/>
<dbReference type="EMBL" id="JBHUDG010000002">
    <property type="protein sequence ID" value="MFD1628643.1"/>
    <property type="molecule type" value="Genomic_DNA"/>
</dbReference>
<comment type="caution">
    <text evidence="1">The sequence shown here is derived from an EMBL/GenBank/DDBJ whole genome shotgun (WGS) entry which is preliminary data.</text>
</comment>
<reference evidence="2" key="1">
    <citation type="journal article" date="2019" name="Int. J. Syst. Evol. Microbiol.">
        <title>The Global Catalogue of Microorganisms (GCM) 10K type strain sequencing project: providing services to taxonomists for standard genome sequencing and annotation.</title>
        <authorList>
            <consortium name="The Broad Institute Genomics Platform"/>
            <consortium name="The Broad Institute Genome Sequencing Center for Infectious Disease"/>
            <person name="Wu L."/>
            <person name="Ma J."/>
        </authorList>
    </citation>
    <scope>NUCLEOTIDE SEQUENCE [LARGE SCALE GENOMIC DNA]</scope>
    <source>
        <strain evidence="2">CCUG 53762</strain>
    </source>
</reference>
<organism evidence="1 2">
    <name type="scientific">Pseudopedobacter beijingensis</name>
    <dbReference type="NCBI Taxonomy" id="1207056"/>
    <lineage>
        <taxon>Bacteria</taxon>
        <taxon>Pseudomonadati</taxon>
        <taxon>Bacteroidota</taxon>
        <taxon>Sphingobacteriia</taxon>
        <taxon>Sphingobacteriales</taxon>
        <taxon>Sphingobacteriaceae</taxon>
        <taxon>Pseudopedobacter</taxon>
    </lineage>
</organism>
<accession>A0ABW4I8V0</accession>